<sequence>MRTRPSCTTLGNLGRKKKRGHGEAVPHQKERPRNATLLIVAIGLLWTMRACDALTAPGSSSQPQPQQQQQQQLKYSSRQVRTRYGTLRGIVARSMSVEGVEAYLGVPYATPPLGALRYMPPVTPTQWRGTKLADTLPPACPQKIPGLEPNLPRRRRAYIDNIIPLLTNQSEDCLYLNLYVPRPQHGSSTELLPTLLLIHGDSYSWGAGNPLDGTALAAHGRIIVVSINFRLGVLGFLKTGTKSSAQGNYGLMDLVAGLHWLRENIEAFGGDPERLSILGLGTGAALANFLAVSPMAKELVERVILLGGSALSPWAIQRDPITIKRRVAEQTGCLGDVETDDIAICLRLRSIDELLNVNLDTPRFTSGFAPFMDGTVLPLGSQVTQPTASSAGILPLVPGPGSEFTALGNRDLLMGLTSCEAWLDLSEDDLKVGLNFFFFLLKLMNYFIKIVCKKLNKILFQNGINATRRDRILRTYVRNTYRYHLHEIYSTLKNEYTDWEKDEQSPNAIRESLLSLLGDGQVAAPLLRLALLHSASGGRGYLFHFQPGDHPSQRGDELPFLLGIPLLRNEPSRWLYSVNYTIEDESISRMLVRYIANFVRRGKYPFLHPFIYFYFYFYFYFYRDPNEGNPNNEKFMKNSPFWDSYDSINQLYLEVSKLTEMHSHYRGHKMSLWLNLLPQLHRPGYEISMRHHHLAESPSLYEGAVRPQTMALPLPPPPLSVPMPTEASISSKPIESTECTPNISVVPMSTIIPTRSTQQPLPKLSPGPNNLLRKFASNHYQSYTTALTVTIAVGIFLLLLNILIFAGIYHQRDRNAAAAAAASINPSLSLGFVEHKKKERLLEAGCSGVESISASGKLSRLSSFVLNDSSISSSPSIHKHKLAQELELQLQEFQCSPPPGGGKRMSLDPPSYAICKSPGVNRSRTPSPCVDVAAQNNQLEPHDRGIADDDDDDEFLPDPPPPPKVPAPNVCSGILRQPGTPGSAKKRVQIQEISV</sequence>
<feature type="region of interest" description="Disordered" evidence="4">
    <location>
        <begin position="935"/>
        <end position="995"/>
    </location>
</feature>
<organism evidence="7 8">
    <name type="scientific">Cotesia congregata</name>
    <name type="common">Parasitoid wasp</name>
    <name type="synonym">Apanteles congregatus</name>
    <dbReference type="NCBI Taxonomy" id="51543"/>
    <lineage>
        <taxon>Eukaryota</taxon>
        <taxon>Metazoa</taxon>
        <taxon>Ecdysozoa</taxon>
        <taxon>Arthropoda</taxon>
        <taxon>Hexapoda</taxon>
        <taxon>Insecta</taxon>
        <taxon>Pterygota</taxon>
        <taxon>Neoptera</taxon>
        <taxon>Endopterygota</taxon>
        <taxon>Hymenoptera</taxon>
        <taxon>Apocrita</taxon>
        <taxon>Ichneumonoidea</taxon>
        <taxon>Braconidae</taxon>
        <taxon>Microgastrinae</taxon>
        <taxon>Cotesia</taxon>
    </lineage>
</organism>
<feature type="compositionally biased region" description="Basic and acidic residues" evidence="4">
    <location>
        <begin position="21"/>
        <end position="30"/>
    </location>
</feature>
<dbReference type="OrthoDB" id="3200163at2759"/>
<keyword evidence="3" id="KW-0325">Glycoprotein</keyword>
<reference evidence="7" key="1">
    <citation type="submission" date="2021-04" db="EMBL/GenBank/DDBJ databases">
        <authorList>
            <person name="Chebbi M.A.C M."/>
        </authorList>
    </citation>
    <scope>NUCLEOTIDE SEQUENCE</scope>
</reference>
<keyword evidence="5" id="KW-1133">Transmembrane helix</keyword>
<evidence type="ECO:0000256" key="4">
    <source>
        <dbReference type="SAM" id="MobiDB-lite"/>
    </source>
</evidence>
<evidence type="ECO:0000313" key="8">
    <source>
        <dbReference type="Proteomes" id="UP000786811"/>
    </source>
</evidence>
<dbReference type="InterPro" id="IPR019819">
    <property type="entry name" value="Carboxylesterase_B_CS"/>
</dbReference>
<evidence type="ECO:0000256" key="3">
    <source>
        <dbReference type="ARBA" id="ARBA00023180"/>
    </source>
</evidence>
<feature type="transmembrane region" description="Helical" evidence="5">
    <location>
        <begin position="783"/>
        <end position="809"/>
    </location>
</feature>
<keyword evidence="5" id="KW-0472">Membrane</keyword>
<dbReference type="Gene3D" id="3.40.50.1820">
    <property type="entry name" value="alpha/beta hydrolase"/>
    <property type="match status" value="1"/>
</dbReference>
<keyword evidence="5" id="KW-0812">Transmembrane</keyword>
<comment type="similarity">
    <text evidence="1">Belongs to the type-B carboxylesterase/lipase family.</text>
</comment>
<comment type="caution">
    <text evidence="7">The sequence shown here is derived from an EMBL/GenBank/DDBJ whole genome shotgun (WGS) entry which is preliminary data.</text>
</comment>
<evidence type="ECO:0000256" key="5">
    <source>
        <dbReference type="SAM" id="Phobius"/>
    </source>
</evidence>
<dbReference type="Proteomes" id="UP000786811">
    <property type="component" value="Unassembled WGS sequence"/>
</dbReference>
<name>A0A8J2HHU3_COTCN</name>
<evidence type="ECO:0000259" key="6">
    <source>
        <dbReference type="Pfam" id="PF00135"/>
    </source>
</evidence>
<protein>
    <submittedName>
        <fullName evidence="7">Carboxylesterase clade L member 2</fullName>
    </submittedName>
</protein>
<dbReference type="InterPro" id="IPR002018">
    <property type="entry name" value="CarbesteraseB"/>
</dbReference>
<keyword evidence="8" id="KW-1185">Reference proteome</keyword>
<dbReference type="Pfam" id="PF00135">
    <property type="entry name" value="COesterase"/>
    <property type="match status" value="1"/>
</dbReference>
<dbReference type="AlphaFoldDB" id="A0A8J2HHU3"/>
<accession>A0A8J2HHU3</accession>
<dbReference type="PANTHER" id="PTHR43903">
    <property type="entry name" value="NEUROLIGIN"/>
    <property type="match status" value="1"/>
</dbReference>
<feature type="compositionally biased region" description="Polar residues" evidence="4">
    <location>
        <begin position="1"/>
        <end position="11"/>
    </location>
</feature>
<proteinExistence type="inferred from homology"/>
<dbReference type="InterPro" id="IPR029058">
    <property type="entry name" value="AB_hydrolase_fold"/>
</dbReference>
<feature type="domain" description="Carboxylesterase type B" evidence="6">
    <location>
        <begin position="77"/>
        <end position="673"/>
    </location>
</feature>
<evidence type="ECO:0000256" key="2">
    <source>
        <dbReference type="ARBA" id="ARBA00022729"/>
    </source>
</evidence>
<keyword evidence="2" id="KW-0732">Signal</keyword>
<feature type="compositionally biased region" description="Low complexity" evidence="4">
    <location>
        <begin position="59"/>
        <end position="72"/>
    </location>
</feature>
<feature type="region of interest" description="Disordered" evidence="4">
    <location>
        <begin position="56"/>
        <end position="77"/>
    </location>
</feature>
<feature type="compositionally biased region" description="Pro residues" evidence="4">
    <location>
        <begin position="957"/>
        <end position="966"/>
    </location>
</feature>
<dbReference type="EMBL" id="CAJNRD030001121">
    <property type="protein sequence ID" value="CAG5096001.1"/>
    <property type="molecule type" value="Genomic_DNA"/>
</dbReference>
<dbReference type="PROSITE" id="PS00941">
    <property type="entry name" value="CARBOXYLESTERASE_B_2"/>
    <property type="match status" value="1"/>
</dbReference>
<feature type="transmembrane region" description="Helical" evidence="5">
    <location>
        <begin position="604"/>
        <end position="622"/>
    </location>
</feature>
<feature type="region of interest" description="Disordered" evidence="4">
    <location>
        <begin position="1"/>
        <end position="30"/>
    </location>
</feature>
<dbReference type="InterPro" id="IPR051093">
    <property type="entry name" value="Neuroligin/BSAL"/>
</dbReference>
<gene>
    <name evidence="7" type="ORF">HICCMSTLAB_LOCUS7991</name>
</gene>
<dbReference type="SUPFAM" id="SSF53474">
    <property type="entry name" value="alpha/beta-Hydrolases"/>
    <property type="match status" value="1"/>
</dbReference>
<evidence type="ECO:0000256" key="1">
    <source>
        <dbReference type="ARBA" id="ARBA00005964"/>
    </source>
</evidence>
<evidence type="ECO:0000313" key="7">
    <source>
        <dbReference type="EMBL" id="CAG5096001.1"/>
    </source>
</evidence>